<evidence type="ECO:0000313" key="2">
    <source>
        <dbReference type="EMBL" id="KIH56722.1"/>
    </source>
</evidence>
<keyword evidence="3" id="KW-1185">Reference proteome</keyword>
<proteinExistence type="predicted"/>
<sequence length="67" mass="7503">MGTNEQLAPPQRISGIQMVRENRQLKIDQSMNYVDVHELCPEPPTEVPQEPEGSFLIPPSPPPDPLL</sequence>
<name>A0A0C2D3U9_9BILA</name>
<feature type="region of interest" description="Disordered" evidence="1">
    <location>
        <begin position="39"/>
        <end position="67"/>
    </location>
</feature>
<organism evidence="2 3">
    <name type="scientific">Ancylostoma duodenale</name>
    <dbReference type="NCBI Taxonomy" id="51022"/>
    <lineage>
        <taxon>Eukaryota</taxon>
        <taxon>Metazoa</taxon>
        <taxon>Ecdysozoa</taxon>
        <taxon>Nematoda</taxon>
        <taxon>Chromadorea</taxon>
        <taxon>Rhabditida</taxon>
        <taxon>Rhabditina</taxon>
        <taxon>Rhabditomorpha</taxon>
        <taxon>Strongyloidea</taxon>
        <taxon>Ancylostomatidae</taxon>
        <taxon>Ancylostomatinae</taxon>
        <taxon>Ancylostoma</taxon>
    </lineage>
</organism>
<protein>
    <submittedName>
        <fullName evidence="2">Uncharacterized protein</fullName>
    </submittedName>
</protein>
<gene>
    <name evidence="2" type="ORF">ANCDUO_13096</name>
</gene>
<dbReference type="EMBL" id="KN735338">
    <property type="protein sequence ID" value="KIH56722.1"/>
    <property type="molecule type" value="Genomic_DNA"/>
</dbReference>
<evidence type="ECO:0000256" key="1">
    <source>
        <dbReference type="SAM" id="MobiDB-lite"/>
    </source>
</evidence>
<dbReference type="AlphaFoldDB" id="A0A0C2D3U9"/>
<reference evidence="2 3" key="1">
    <citation type="submission" date="2013-12" db="EMBL/GenBank/DDBJ databases">
        <title>Draft genome of the parsitic nematode Ancylostoma duodenale.</title>
        <authorList>
            <person name="Mitreva M."/>
        </authorList>
    </citation>
    <scope>NUCLEOTIDE SEQUENCE [LARGE SCALE GENOMIC DNA]</scope>
    <source>
        <strain evidence="2 3">Zhejiang</strain>
    </source>
</reference>
<evidence type="ECO:0000313" key="3">
    <source>
        <dbReference type="Proteomes" id="UP000054047"/>
    </source>
</evidence>
<feature type="compositionally biased region" description="Pro residues" evidence="1">
    <location>
        <begin position="58"/>
        <end position="67"/>
    </location>
</feature>
<accession>A0A0C2D3U9</accession>
<dbReference type="Proteomes" id="UP000054047">
    <property type="component" value="Unassembled WGS sequence"/>
</dbReference>